<dbReference type="EMBL" id="JAAAUQ010000859">
    <property type="protein sequence ID" value="KAF9147146.1"/>
    <property type="molecule type" value="Genomic_DNA"/>
</dbReference>
<sequence length="86" mass="9537">MTASSDLTPAQVSDLKESFDTFDRNNDGTISRRELHSLLHTVGHKVNAKGLENMLTEYDADKNGTIDFEEFLKLAGPLIKNKIASN</sequence>
<dbReference type="FunFam" id="1.10.238.10:FF:000178">
    <property type="entry name" value="Calmodulin-2 A"/>
    <property type="match status" value="1"/>
</dbReference>
<feature type="domain" description="EF-hand" evidence="3">
    <location>
        <begin position="10"/>
        <end position="45"/>
    </location>
</feature>
<organism evidence="4 5">
    <name type="scientific">Linnemannia schmuckeri</name>
    <dbReference type="NCBI Taxonomy" id="64567"/>
    <lineage>
        <taxon>Eukaryota</taxon>
        <taxon>Fungi</taxon>
        <taxon>Fungi incertae sedis</taxon>
        <taxon>Mucoromycota</taxon>
        <taxon>Mortierellomycotina</taxon>
        <taxon>Mortierellomycetes</taxon>
        <taxon>Mortierellales</taxon>
        <taxon>Mortierellaceae</taxon>
        <taxon>Linnemannia</taxon>
    </lineage>
</organism>
<dbReference type="PROSITE" id="PS00018">
    <property type="entry name" value="EF_HAND_1"/>
    <property type="match status" value="2"/>
</dbReference>
<dbReference type="Gene3D" id="1.10.238.10">
    <property type="entry name" value="EF-hand"/>
    <property type="match status" value="1"/>
</dbReference>
<evidence type="ECO:0000256" key="2">
    <source>
        <dbReference type="ARBA" id="ARBA00022837"/>
    </source>
</evidence>
<dbReference type="SMART" id="SM00054">
    <property type="entry name" value="EFh"/>
    <property type="match status" value="2"/>
</dbReference>
<dbReference type="AlphaFoldDB" id="A0A9P5RTC3"/>
<dbReference type="Proteomes" id="UP000748756">
    <property type="component" value="Unassembled WGS sequence"/>
</dbReference>
<dbReference type="InterPro" id="IPR002048">
    <property type="entry name" value="EF_hand_dom"/>
</dbReference>
<dbReference type="CDD" id="cd00051">
    <property type="entry name" value="EFh"/>
    <property type="match status" value="1"/>
</dbReference>
<comment type="caution">
    <text evidence="4">The sequence shown here is derived from an EMBL/GenBank/DDBJ whole genome shotgun (WGS) entry which is preliminary data.</text>
</comment>
<dbReference type="GO" id="GO:0005509">
    <property type="term" value="F:calcium ion binding"/>
    <property type="evidence" value="ECO:0007669"/>
    <property type="project" value="InterPro"/>
</dbReference>
<gene>
    <name evidence="4" type="primary">CALML5</name>
    <name evidence="4" type="ORF">BG015_011255</name>
</gene>
<dbReference type="InterPro" id="IPR018247">
    <property type="entry name" value="EF_Hand_1_Ca_BS"/>
</dbReference>
<dbReference type="PANTHER" id="PTHR23048">
    <property type="entry name" value="MYOSIN LIGHT CHAIN 1, 3"/>
    <property type="match status" value="1"/>
</dbReference>
<reference evidence="4" key="1">
    <citation type="journal article" date="2020" name="Fungal Divers.">
        <title>Resolving the Mortierellaceae phylogeny through synthesis of multi-gene phylogenetics and phylogenomics.</title>
        <authorList>
            <person name="Vandepol N."/>
            <person name="Liber J."/>
            <person name="Desiro A."/>
            <person name="Na H."/>
            <person name="Kennedy M."/>
            <person name="Barry K."/>
            <person name="Grigoriev I.V."/>
            <person name="Miller A.N."/>
            <person name="O'Donnell K."/>
            <person name="Stajich J.E."/>
            <person name="Bonito G."/>
        </authorList>
    </citation>
    <scope>NUCLEOTIDE SEQUENCE</scope>
    <source>
        <strain evidence="4">NRRL 6426</strain>
    </source>
</reference>
<name>A0A9P5RTC3_9FUNG</name>
<dbReference type="PROSITE" id="PS50222">
    <property type="entry name" value="EF_HAND_2"/>
    <property type="match status" value="2"/>
</dbReference>
<evidence type="ECO:0000313" key="5">
    <source>
        <dbReference type="Proteomes" id="UP000748756"/>
    </source>
</evidence>
<protein>
    <submittedName>
        <fullName evidence="4">Calmodulin-like protein 5</fullName>
    </submittedName>
</protein>
<keyword evidence="1" id="KW-0677">Repeat</keyword>
<dbReference type="InterPro" id="IPR050230">
    <property type="entry name" value="CALM/Myosin/TropC-like"/>
</dbReference>
<accession>A0A9P5RTC3</accession>
<keyword evidence="2" id="KW-0106">Calcium</keyword>
<evidence type="ECO:0000259" key="3">
    <source>
        <dbReference type="PROSITE" id="PS50222"/>
    </source>
</evidence>
<dbReference type="GO" id="GO:0016460">
    <property type="term" value="C:myosin II complex"/>
    <property type="evidence" value="ECO:0007669"/>
    <property type="project" value="TreeGrafter"/>
</dbReference>
<dbReference type="OrthoDB" id="26525at2759"/>
<evidence type="ECO:0000313" key="4">
    <source>
        <dbReference type="EMBL" id="KAF9147146.1"/>
    </source>
</evidence>
<proteinExistence type="predicted"/>
<feature type="domain" description="EF-hand" evidence="3">
    <location>
        <begin position="46"/>
        <end position="81"/>
    </location>
</feature>
<dbReference type="SUPFAM" id="SSF47473">
    <property type="entry name" value="EF-hand"/>
    <property type="match status" value="1"/>
</dbReference>
<dbReference type="InterPro" id="IPR011992">
    <property type="entry name" value="EF-hand-dom_pair"/>
</dbReference>
<dbReference type="PANTHER" id="PTHR23048:SF0">
    <property type="entry name" value="CALMODULIN LIKE 3"/>
    <property type="match status" value="1"/>
</dbReference>
<keyword evidence="5" id="KW-1185">Reference proteome</keyword>
<evidence type="ECO:0000256" key="1">
    <source>
        <dbReference type="ARBA" id="ARBA00022737"/>
    </source>
</evidence>
<dbReference type="Pfam" id="PF13499">
    <property type="entry name" value="EF-hand_7"/>
    <property type="match status" value="1"/>
</dbReference>